<dbReference type="SUPFAM" id="SSF54373">
    <property type="entry name" value="FAD-linked reductases, C-terminal domain"/>
    <property type="match status" value="1"/>
</dbReference>
<dbReference type="InterPro" id="IPR002938">
    <property type="entry name" value="FAD-bd"/>
</dbReference>
<evidence type="ECO:0000256" key="2">
    <source>
        <dbReference type="ARBA" id="ARBA00022630"/>
    </source>
</evidence>
<dbReference type="GO" id="GO:0046872">
    <property type="term" value="F:metal ion binding"/>
    <property type="evidence" value="ECO:0007669"/>
    <property type="project" value="InterPro"/>
</dbReference>
<dbReference type="AlphaFoldDB" id="A0A378LBK7"/>
<evidence type="ECO:0000256" key="4">
    <source>
        <dbReference type="PROSITE-ProRule" id="PRU00409"/>
    </source>
</evidence>
<evidence type="ECO:0000259" key="5">
    <source>
        <dbReference type="PROSITE" id="PS50975"/>
    </source>
</evidence>
<dbReference type="Proteomes" id="UP000054820">
    <property type="component" value="Unassembled WGS sequence"/>
</dbReference>
<dbReference type="Gene3D" id="3.30.9.10">
    <property type="entry name" value="D-Amino Acid Oxidase, subunit A, domain 2"/>
    <property type="match status" value="1"/>
</dbReference>
<dbReference type="SUPFAM" id="SSF51905">
    <property type="entry name" value="FAD/NAD(P)-binding domain"/>
    <property type="match status" value="1"/>
</dbReference>
<dbReference type="GO" id="GO:0071949">
    <property type="term" value="F:FAD binding"/>
    <property type="evidence" value="ECO:0007669"/>
    <property type="project" value="InterPro"/>
</dbReference>
<keyword evidence="8" id="KW-1185">Reference proteome</keyword>
<dbReference type="STRING" id="460.Lstg_1500"/>
<dbReference type="EMBL" id="LNYZ01000011">
    <property type="protein sequence ID" value="KTD78018.1"/>
    <property type="molecule type" value="Genomic_DNA"/>
</dbReference>
<reference evidence="6 8" key="1">
    <citation type="submission" date="2015-11" db="EMBL/GenBank/DDBJ databases">
        <title>Genomic analysis of 38 Legionella species identifies large and diverse effector repertoires.</title>
        <authorList>
            <person name="Burstein D."/>
            <person name="Amaro F."/>
            <person name="Zusman T."/>
            <person name="Lifshitz Z."/>
            <person name="Cohen O."/>
            <person name="Gilbert J.A."/>
            <person name="Pupko T."/>
            <person name="Shuman H.A."/>
            <person name="Segal G."/>
        </authorList>
    </citation>
    <scope>NUCLEOTIDE SEQUENCE [LARGE SCALE GENOMIC DNA]</scope>
    <source>
        <strain evidence="6 8">SC-18-C9</strain>
    </source>
</reference>
<dbReference type="PRINTS" id="PR00420">
    <property type="entry name" value="RNGMNOXGNASE"/>
</dbReference>
<dbReference type="PROSITE" id="PS50975">
    <property type="entry name" value="ATP_GRASP"/>
    <property type="match status" value="1"/>
</dbReference>
<reference evidence="7 9" key="2">
    <citation type="submission" date="2018-06" db="EMBL/GenBank/DDBJ databases">
        <authorList>
            <consortium name="Pathogen Informatics"/>
            <person name="Doyle S."/>
        </authorList>
    </citation>
    <scope>NUCLEOTIDE SEQUENCE [LARGE SCALE GENOMIC DNA]</scope>
    <source>
        <strain evidence="7 9">NCTC11991</strain>
    </source>
</reference>
<dbReference type="Gene3D" id="3.50.50.60">
    <property type="entry name" value="FAD/NAD(P)-binding domain"/>
    <property type="match status" value="1"/>
</dbReference>
<evidence type="ECO:0000313" key="7">
    <source>
        <dbReference type="EMBL" id="STY24415.1"/>
    </source>
</evidence>
<accession>A0A378LBK7</accession>
<dbReference type="GO" id="GO:0008688">
    <property type="term" value="F:3-(3-hydroxyphenyl)propionate hydroxylase activity"/>
    <property type="evidence" value="ECO:0007669"/>
    <property type="project" value="UniProtKB-EC"/>
</dbReference>
<keyword evidence="3" id="KW-0274">FAD</keyword>
<dbReference type="InterPro" id="IPR011761">
    <property type="entry name" value="ATP-grasp"/>
</dbReference>
<gene>
    <name evidence="7" type="primary">mhpA</name>
    <name evidence="6" type="ORF">Lstg_1500</name>
    <name evidence="7" type="ORF">NCTC11991_03040</name>
</gene>
<keyword evidence="4" id="KW-0547">Nucleotide-binding</keyword>
<dbReference type="NCBIfam" id="NF005543">
    <property type="entry name" value="PRK07206.1"/>
    <property type="match status" value="1"/>
</dbReference>
<organism evidence="7 9">
    <name type="scientific">Legionella steigerwaltii</name>
    <dbReference type="NCBI Taxonomy" id="460"/>
    <lineage>
        <taxon>Bacteria</taxon>
        <taxon>Pseudomonadati</taxon>
        <taxon>Pseudomonadota</taxon>
        <taxon>Gammaproteobacteria</taxon>
        <taxon>Legionellales</taxon>
        <taxon>Legionellaceae</taxon>
        <taxon>Legionella</taxon>
    </lineage>
</organism>
<dbReference type="Pfam" id="PF13535">
    <property type="entry name" value="ATP-grasp_4"/>
    <property type="match status" value="1"/>
</dbReference>
<dbReference type="Pfam" id="PF01494">
    <property type="entry name" value="FAD_binding_3"/>
    <property type="match status" value="1"/>
</dbReference>
<sequence length="900" mass="99724">MSVHVADVVIIGAGPVGLMCAYLGQLCGIRTVIVDKSDGPLEVGRADAFNARTLQLLELVNLFDELYPLGKTCNTSSVWADGKFISRQSSWWEELEGCLHKHFLMLDQSYIEKLLDEKLKETAAAVKRSTSIVGIELNMTGCLTTLSNGERIQSSYVIGADGARSFVRNHFAIPFEIIRPQIVWAVIDGIIATDFPKVPEIIVFQAETSDVAWIPREGEIDRFYVRMDTKDFTLNDAIDKINHAMQPHILSFKKIVWFSQFSVKESVAENFFVQNRIFLAGDACHIHSVNGGQGLNTGLADAFNLMWKLNMVLHFGAPKELLQSYEDERKPVAHDVIGTSGELVRSTKYSLNGTHAQDYVKIVQKRAGNITGMGVRYGDGGLRGSRLFDFEIFNGLVKTRLYSLLDYRKFTLLLFGHCELDLRVPAWVNVMQISPNQDQENFWASNTPYKNQAILVRPDSYIQSAAPLDKIESLFGDGPGRTGSVPDRPHMNRPVVIVDPVSSGIELAPAFKARGIPAIAVTHRTIDWSGFGTKIHTSDFLEIIPVQPNLVEVLRKYDPVAIIPGAEEGVPLADDLAIALTPQFANDPKKSLNRIHKALMQKALQEAGVPALKTLNTASESEVETWIKTNGLSDSPLIIKPPISAGSDKVFHIPARGDWKKAFNQVLSEPSKLTGKMNETVVVQELAIGTEFAVGTVSANGKHYLTHLIKYNKTSFNDRQTVYDYVEFVPYSEEMYGELFAYTQKALDALGIRWGAAHNEIMLTKDGPRLIETGARMCGGPVVGFAREATGSSQADKLVEIYTEGDVATKNYVFKKTVIPVFLKSPAAGKIANVEVFADISKLPTFLNEYIWFKNGDLVPQTVDYLTSIGIVGLAGNRKSILLDYEKIRNMELELVIEKS</sequence>
<evidence type="ECO:0000313" key="6">
    <source>
        <dbReference type="EMBL" id="KTD78018.1"/>
    </source>
</evidence>
<dbReference type="InterPro" id="IPR036188">
    <property type="entry name" value="FAD/NAD-bd_sf"/>
</dbReference>
<evidence type="ECO:0000256" key="1">
    <source>
        <dbReference type="ARBA" id="ARBA00001974"/>
    </source>
</evidence>
<dbReference type="EC" id="1.14.13.127" evidence="7"/>
<dbReference type="Proteomes" id="UP000255110">
    <property type="component" value="Unassembled WGS sequence"/>
</dbReference>
<dbReference type="EMBL" id="UGOY01000001">
    <property type="protein sequence ID" value="STY24415.1"/>
    <property type="molecule type" value="Genomic_DNA"/>
</dbReference>
<dbReference type="NCBIfam" id="NF005531">
    <property type="entry name" value="PRK07190.1"/>
    <property type="match status" value="1"/>
</dbReference>
<keyword evidence="2" id="KW-0285">Flavoprotein</keyword>
<keyword evidence="7" id="KW-0503">Monooxygenase</keyword>
<proteinExistence type="predicted"/>
<dbReference type="PANTHER" id="PTHR43004:SF19">
    <property type="entry name" value="BINDING MONOOXYGENASE, PUTATIVE (JCVI)-RELATED"/>
    <property type="match status" value="1"/>
</dbReference>
<keyword evidence="4" id="KW-0067">ATP-binding</keyword>
<name>A0A378LBK7_9GAMM</name>
<protein>
    <submittedName>
        <fullName evidence="7">FAD monooxygenase</fullName>
        <ecNumber evidence="7">1.14.13.-</ecNumber>
        <ecNumber evidence="7">1.14.13.127</ecNumber>
    </submittedName>
</protein>
<evidence type="ECO:0000313" key="9">
    <source>
        <dbReference type="Proteomes" id="UP000255110"/>
    </source>
</evidence>
<dbReference type="SUPFAM" id="SSF56059">
    <property type="entry name" value="Glutathione synthetase ATP-binding domain-like"/>
    <property type="match status" value="1"/>
</dbReference>
<dbReference type="EC" id="1.14.13.-" evidence="7"/>
<feature type="domain" description="ATP-grasp" evidence="5">
    <location>
        <begin position="601"/>
        <end position="803"/>
    </location>
</feature>
<evidence type="ECO:0000256" key="3">
    <source>
        <dbReference type="ARBA" id="ARBA00022827"/>
    </source>
</evidence>
<dbReference type="PANTHER" id="PTHR43004">
    <property type="entry name" value="TRK SYSTEM POTASSIUM UPTAKE PROTEIN"/>
    <property type="match status" value="1"/>
</dbReference>
<dbReference type="InterPro" id="IPR050641">
    <property type="entry name" value="RIFMO-like"/>
</dbReference>
<dbReference type="Gene3D" id="3.30.470.20">
    <property type="entry name" value="ATP-grasp fold, B domain"/>
    <property type="match status" value="1"/>
</dbReference>
<dbReference type="GO" id="GO:0005524">
    <property type="term" value="F:ATP binding"/>
    <property type="evidence" value="ECO:0007669"/>
    <property type="project" value="UniProtKB-UniRule"/>
</dbReference>
<comment type="cofactor">
    <cofactor evidence="1">
        <name>FAD</name>
        <dbReference type="ChEBI" id="CHEBI:57692"/>
    </cofactor>
</comment>
<keyword evidence="7" id="KW-0560">Oxidoreductase</keyword>
<evidence type="ECO:0000313" key="8">
    <source>
        <dbReference type="Proteomes" id="UP000054820"/>
    </source>
</evidence>